<proteinExistence type="predicted"/>
<dbReference type="Proteomes" id="UP000593906">
    <property type="component" value="Chromosome 2"/>
</dbReference>
<gene>
    <name evidence="2" type="ORF">CPATCC_000769</name>
</gene>
<evidence type="ECO:0000256" key="1">
    <source>
        <dbReference type="SAM" id="Phobius"/>
    </source>
</evidence>
<dbReference type="EMBL" id="CP044421">
    <property type="protein sequence ID" value="QOY43062.1"/>
    <property type="molecule type" value="Genomic_DNA"/>
</dbReference>
<protein>
    <submittedName>
        <fullName evidence="2">Uncharacterized protein</fullName>
    </submittedName>
</protein>
<organism evidence="2 3">
    <name type="scientific">Cryptosporidium parvum</name>
    <dbReference type="NCBI Taxonomy" id="5807"/>
    <lineage>
        <taxon>Eukaryota</taxon>
        <taxon>Sar</taxon>
        <taxon>Alveolata</taxon>
        <taxon>Apicomplexa</taxon>
        <taxon>Conoidasida</taxon>
        <taxon>Coccidia</taxon>
        <taxon>Eucoccidiorida</taxon>
        <taxon>Eimeriorina</taxon>
        <taxon>Cryptosporidiidae</taxon>
        <taxon>Cryptosporidium</taxon>
    </lineage>
</organism>
<name>A0A7S7RH71_CRYPV</name>
<keyword evidence="1" id="KW-1133">Transmembrane helix</keyword>
<keyword evidence="1" id="KW-0472">Membrane</keyword>
<sequence length="1337" mass="155350">MLKMDGTEKIIKKNNALLILFLMIFLIIEIGIGIYIKLEMSNARLNYNILLNSILENSRSLYLGINDGILQLYSCEENIEQKIKTEMTKYLNAIPNIAYSFPFSFCLSNFDFRDITSNIYYDYLSIDVDFWITNSFSNFSGILKSIENCMNNSLSYALSQESAFLLEPIIVSKKQMWAIHQKMRNYSINMANEEFKFGQNTLICNNSMIHDLEGSPRITGVLINGSEYQAPLFKIDTKSLDKDVINFAISGDINSEETGISLDNIIENTRLVQSSKIKLNGINQIVHESEDNEFPKHLSEIKFLNQLFASPQEENIFVNISNPRILDVNGVINYSNGFKSAFNRTIYIPTSSLLSIVEVFSEGMKELERNMGNNLVGNIMLIRVFSIIIILISLVFTATIFIPLILIESEKGKEIFSNYGFLIVERYKYFSRKYSRETNSSLGEFYSLFEKLFNVIHKVFEGKKKEKNKITKINETPILAISKNIELNIVYKQLMGIFRFKLCYVWKFSILNSYCLAIINNQQSEFIVIDNINTNMNSILENVSKLIDGDSSTIEVITKINSKSIDNNDYFKLFLYYIVISNLVHSINSIIDKNEKIKLKSEKRSIMLSINSEQDISSLNNYLNFANFINSFDRNFKVRDFRECFEEFNIDNNVLSILIERLNLEFLIKPNSNELLIDITKKYKSNQLINNSSKNNYLQNETLGNELTFVLILENFAPYQNYILEYECSKMNLNFIRTKYSNLNLIPFINVEVLIIFANKVLIKQDEIIRFVSKITNEQSIIREIVIFWLENDEIILQDLKCHSNSDKKGFDNFKLSNSVDKMSYYIAKSSQSARYLLDNNNSLNTEYVSNIQKFIKAKISQHSLKEPLSHSSIKKLLSNFVPKKTRVDSQFLLSNSPLQNFIDIIDNKIYLQLSKINFFANNFIFELNDLKSSEKNFDCDENNYLSNEYTEMNNNGVLIKELQLKISVFSMIRPYNLKKYFNRKSEKLDFVNLVSLNGDLNIKDLANELLSISESELTSRIKNGIQDIFQLLSVEKLPEKIDLFMDFWEFIKRNALIKNGKFLQYYCPKLVLHCILVLEFLIKNSIGLIENIVFDSSNILALIISFISIPFIKPGITSDIISLSNEIVPIYSNKLAPLEIQICSILEKILSFTKFSNLFDDLEKCKMLILVNILSLNEEISFGIKHWLNESVNNQNGMGASLIFCEPIINHIVRDSNVLFVSILFNTILFSQTLFQKEYSMAWVKRWITQKYWEDQFEEALNKHFNTKLPIKVKPFPNGSDLFNNLTIQWLNAIYQFDQLYSENAYEGKFFVKAFTRIRKNFHAWNDEYKKSKWDI</sequence>
<feature type="transmembrane region" description="Helical" evidence="1">
    <location>
        <begin position="380"/>
        <end position="407"/>
    </location>
</feature>
<keyword evidence="1" id="KW-0812">Transmembrane</keyword>
<accession>A0A7S7RH71</accession>
<feature type="transmembrane region" description="Helical" evidence="1">
    <location>
        <begin position="16"/>
        <end position="36"/>
    </location>
</feature>
<dbReference type="VEuPathDB" id="CryptoDB:CPATCC_0029110"/>
<reference evidence="2 3" key="1">
    <citation type="submission" date="2019-09" db="EMBL/GenBank/DDBJ databases">
        <title>Consistent, comparative and evidence-based genome assembly and annotation for Cryptosporidium parvum, C. hominis and C. tyzzeri.</title>
        <authorList>
            <person name="Baptista R.P."/>
            <person name="Li Y."/>
            <person name="Sateriale A."/>
            <person name="Ansell B."/>
            <person name="Jex A."/>
            <person name="Sanders M."/>
            <person name="Brooks K."/>
            <person name="Tracey A."/>
            <person name="Berriman M."/>
            <person name="Striepen B."/>
            <person name="Cotton J.A."/>
            <person name="Kissinger J.C."/>
        </authorList>
    </citation>
    <scope>NUCLEOTIDE SEQUENCE [LARGE SCALE GENOMIC DNA]</scope>
    <source>
        <strain evidence="2 3">IOWA-ATCC</strain>
    </source>
</reference>
<evidence type="ECO:0000313" key="2">
    <source>
        <dbReference type="EMBL" id="QOY43062.1"/>
    </source>
</evidence>
<evidence type="ECO:0000313" key="3">
    <source>
        <dbReference type="Proteomes" id="UP000593906"/>
    </source>
</evidence>